<dbReference type="GO" id="GO:0005789">
    <property type="term" value="C:endoplasmic reticulum membrane"/>
    <property type="evidence" value="ECO:0007669"/>
    <property type="project" value="TreeGrafter"/>
</dbReference>
<evidence type="ECO:0000256" key="2">
    <source>
        <dbReference type="SAM" id="MobiDB-lite"/>
    </source>
</evidence>
<dbReference type="InterPro" id="IPR050767">
    <property type="entry name" value="Sel1_AlgK"/>
</dbReference>
<protein>
    <submittedName>
        <fullName evidence="5">ERAD-associated protein</fullName>
    </submittedName>
</protein>
<feature type="transmembrane region" description="Helical" evidence="3">
    <location>
        <begin position="804"/>
        <end position="822"/>
    </location>
</feature>
<dbReference type="EMBL" id="JANBOJ010000063">
    <property type="protein sequence ID" value="KAJ1723521.1"/>
    <property type="molecule type" value="Genomic_DNA"/>
</dbReference>
<gene>
    <name evidence="5" type="primary">HRD3</name>
    <name evidence="5" type="ORF">LPJ53_002133</name>
</gene>
<evidence type="ECO:0000313" key="6">
    <source>
        <dbReference type="Proteomes" id="UP001149813"/>
    </source>
</evidence>
<keyword evidence="6" id="KW-1185">Reference proteome</keyword>
<comment type="similarity">
    <text evidence="1">Belongs to the sel-1 family.</text>
</comment>
<dbReference type="GO" id="GO:0036503">
    <property type="term" value="P:ERAD pathway"/>
    <property type="evidence" value="ECO:0007669"/>
    <property type="project" value="TreeGrafter"/>
</dbReference>
<dbReference type="PANTHER" id="PTHR11102:SF147">
    <property type="entry name" value="SEL1L ADAPTOR SUBUNIT OF ERAD E3 UBIQUITIN LIGASE"/>
    <property type="match status" value="1"/>
</dbReference>
<keyword evidence="3" id="KW-0472">Membrane</keyword>
<dbReference type="SUPFAM" id="SSF81901">
    <property type="entry name" value="HCP-like"/>
    <property type="match status" value="3"/>
</dbReference>
<dbReference type="Proteomes" id="UP001149813">
    <property type="component" value="Unassembled WGS sequence"/>
</dbReference>
<keyword evidence="3" id="KW-1133">Transmembrane helix</keyword>
<evidence type="ECO:0000256" key="3">
    <source>
        <dbReference type="SAM" id="Phobius"/>
    </source>
</evidence>
<feature type="region of interest" description="Disordered" evidence="2">
    <location>
        <begin position="781"/>
        <end position="801"/>
    </location>
</feature>
<dbReference type="Gene3D" id="1.25.40.10">
    <property type="entry name" value="Tetratricopeptide repeat domain"/>
    <property type="match status" value="2"/>
</dbReference>
<dbReference type="AlphaFoldDB" id="A0A9W8CTC2"/>
<evidence type="ECO:0000256" key="4">
    <source>
        <dbReference type="SAM" id="SignalP"/>
    </source>
</evidence>
<reference evidence="5" key="1">
    <citation type="submission" date="2022-07" db="EMBL/GenBank/DDBJ databases">
        <title>Phylogenomic reconstructions and comparative analyses of Kickxellomycotina fungi.</title>
        <authorList>
            <person name="Reynolds N.K."/>
            <person name="Stajich J.E."/>
            <person name="Barry K."/>
            <person name="Grigoriev I.V."/>
            <person name="Crous P."/>
            <person name="Smith M.E."/>
        </authorList>
    </citation>
    <scope>NUCLEOTIDE SEQUENCE</scope>
    <source>
        <strain evidence="5">NBRC 32514</strain>
    </source>
</reference>
<dbReference type="PANTHER" id="PTHR11102">
    <property type="entry name" value="SEL-1-LIKE PROTEIN"/>
    <property type="match status" value="1"/>
</dbReference>
<dbReference type="InterPro" id="IPR006597">
    <property type="entry name" value="Sel1-like"/>
</dbReference>
<feature type="compositionally biased region" description="Acidic residues" evidence="2">
    <location>
        <begin position="783"/>
        <end position="801"/>
    </location>
</feature>
<comment type="caution">
    <text evidence="5">The sequence shown here is derived from an EMBL/GenBank/DDBJ whole genome shotgun (WGS) entry which is preliminary data.</text>
</comment>
<name>A0A9W8CTC2_9FUNG</name>
<feature type="chain" id="PRO_5040902869" evidence="4">
    <location>
        <begin position="20"/>
        <end position="825"/>
    </location>
</feature>
<dbReference type="SMART" id="SM00671">
    <property type="entry name" value="SEL1"/>
    <property type="match status" value="8"/>
</dbReference>
<proteinExistence type="inferred from homology"/>
<dbReference type="OrthoDB" id="27934at2759"/>
<feature type="signal peptide" evidence="4">
    <location>
        <begin position="1"/>
        <end position="19"/>
    </location>
</feature>
<organism evidence="5 6">
    <name type="scientific">Coemansia erecta</name>
    <dbReference type="NCBI Taxonomy" id="147472"/>
    <lineage>
        <taxon>Eukaryota</taxon>
        <taxon>Fungi</taxon>
        <taxon>Fungi incertae sedis</taxon>
        <taxon>Zoopagomycota</taxon>
        <taxon>Kickxellomycotina</taxon>
        <taxon>Kickxellomycetes</taxon>
        <taxon>Kickxellales</taxon>
        <taxon>Kickxellaceae</taxon>
        <taxon>Coemansia</taxon>
    </lineage>
</organism>
<accession>A0A9W8CTC2</accession>
<keyword evidence="4" id="KW-0732">Signal</keyword>
<feature type="region of interest" description="Disordered" evidence="2">
    <location>
        <begin position="735"/>
        <end position="763"/>
    </location>
</feature>
<evidence type="ECO:0000256" key="1">
    <source>
        <dbReference type="ARBA" id="ARBA00038101"/>
    </source>
</evidence>
<sequence length="825" mass="90488">MRLWVGLALWSAVSVIALADTELSTETSLSGDTELLIPSQTPLNIEEHGYSEDEKLTVEEQKQKKKFDKQFAKIYSELVEYQDAVDTEDEKLALSIKGSILDTRRDLTRYLPETLQQSARRIRGAIVSVLKWTGRHSRYSRKVRTPPDHIQEAIAQLSGLADRGHQDSLLLRAEMDMYGRYGAPMDLPSAFARYQQMAESSGNATAQYMVGFFYSTGIGGVPQQNSLALLYTTMAAIQGYGAAEMVVGFRSIMGLGVAESCNEAAAHYQSAARRSIGHFLSGPPLGRAMPKYRVRLSDEMGSAYGVQTGQNSIHRSIGREAFGELIEYYRFSAQKGNLKASLALADLYYSGHQFLERNLTITSRHVRRVLSQLFTQEGKLQSDAGQAEVNVAGHAAGLYGLMLLRGEGMPADTSLAFKWLKIGAELGHGAAINALGYMYQHGIEVEPSEEDAIELYKRAADRGHSGGHVNYALAVASTMPKAAVNSLNRAARSGHVLAHFNLGEMHARVAKTSEVQCRLAVASYRFVVENADWQHSPFAESTAAFRRGDLAGAALHYMRAAEMGYGVGQLNAAVLLEHAARADNQGDSRLAKIYETHEQLDRQAAVYWTRAANQNMADARVKQGDHYYHGRGTECNPTRAAAAYRIAAESERNGLAMWNLGYMFENGIGVERDFHLAKRYYDLAVETNENGRLAGYVSLVRLCAKYLWAWVRGEDVGDAPLFFAPRLVNTAKMAAGSGGNAGPKNDDMNDMADEGNGYAHQHDMHGADELQADEWGLGADILNGDDDDARGDTGDDDDGEEGDLSASIFFVVVVLAIGWFAIQPR</sequence>
<evidence type="ECO:0000313" key="5">
    <source>
        <dbReference type="EMBL" id="KAJ1723521.1"/>
    </source>
</evidence>
<dbReference type="Pfam" id="PF08238">
    <property type="entry name" value="Sel1"/>
    <property type="match status" value="5"/>
</dbReference>
<dbReference type="InterPro" id="IPR011990">
    <property type="entry name" value="TPR-like_helical_dom_sf"/>
</dbReference>
<keyword evidence="3" id="KW-0812">Transmembrane</keyword>